<dbReference type="Proteomes" id="UP001153555">
    <property type="component" value="Unassembled WGS sequence"/>
</dbReference>
<dbReference type="EMBL" id="CACSLK010015718">
    <property type="protein sequence ID" value="CAA0817261.1"/>
    <property type="molecule type" value="Genomic_DNA"/>
</dbReference>
<gene>
    <name evidence="1" type="ORF">SHERM_16928</name>
</gene>
<sequence>MGNYISCTLLGPVGKSSARATKVIFPSGEIRRVDQPTKAAELMLEVPNSFIVSAKSLQIGKRFAALNADEELDMGNAYVFFPMSRLNTAATAADMAALFVTANSVSKRAAHGRARISPEVVQSGEGMSPVPRLNLDDIEEYSTPEFQHRLSMCRSKKPLLETIIEEPGCAR</sequence>
<comment type="caution">
    <text evidence="1">The sequence shown here is derived from an EMBL/GenBank/DDBJ whole genome shotgun (WGS) entry which is preliminary data.</text>
</comment>
<proteinExistence type="predicted"/>
<name>A0A9N7MYS7_STRHE</name>
<accession>A0A9N7MYS7</accession>
<dbReference type="Pfam" id="PF14009">
    <property type="entry name" value="PADRE"/>
    <property type="match status" value="1"/>
</dbReference>
<keyword evidence="2" id="KW-1185">Reference proteome</keyword>
<organism evidence="1 2">
    <name type="scientific">Striga hermonthica</name>
    <name type="common">Purple witchweed</name>
    <name type="synonym">Buchnera hermonthica</name>
    <dbReference type="NCBI Taxonomy" id="68872"/>
    <lineage>
        <taxon>Eukaryota</taxon>
        <taxon>Viridiplantae</taxon>
        <taxon>Streptophyta</taxon>
        <taxon>Embryophyta</taxon>
        <taxon>Tracheophyta</taxon>
        <taxon>Spermatophyta</taxon>
        <taxon>Magnoliopsida</taxon>
        <taxon>eudicotyledons</taxon>
        <taxon>Gunneridae</taxon>
        <taxon>Pentapetalae</taxon>
        <taxon>asterids</taxon>
        <taxon>lamiids</taxon>
        <taxon>Lamiales</taxon>
        <taxon>Orobanchaceae</taxon>
        <taxon>Buchnereae</taxon>
        <taxon>Striga</taxon>
    </lineage>
</organism>
<protein>
    <submittedName>
        <fullName evidence="1">Uncharacterized protein</fullName>
    </submittedName>
</protein>
<evidence type="ECO:0000313" key="2">
    <source>
        <dbReference type="Proteomes" id="UP001153555"/>
    </source>
</evidence>
<dbReference type="OrthoDB" id="1922322at2759"/>
<dbReference type="AlphaFoldDB" id="A0A9N7MYS7"/>
<evidence type="ECO:0000313" key="1">
    <source>
        <dbReference type="EMBL" id="CAA0817261.1"/>
    </source>
</evidence>
<dbReference type="InterPro" id="IPR025322">
    <property type="entry name" value="PADRE_dom"/>
</dbReference>
<dbReference type="PANTHER" id="PTHR33052">
    <property type="entry name" value="DUF4228 DOMAIN PROTEIN-RELATED"/>
    <property type="match status" value="1"/>
</dbReference>
<reference evidence="1" key="1">
    <citation type="submission" date="2019-12" db="EMBL/GenBank/DDBJ databases">
        <authorList>
            <person name="Scholes J."/>
        </authorList>
    </citation>
    <scope>NUCLEOTIDE SEQUENCE</scope>
</reference>